<gene>
    <name evidence="2" type="ORF">BS47DRAFT_369625</name>
</gene>
<dbReference type="EMBL" id="MU129096">
    <property type="protein sequence ID" value="KAF9506884.1"/>
    <property type="molecule type" value="Genomic_DNA"/>
</dbReference>
<reference evidence="2" key="1">
    <citation type="journal article" date="2020" name="Nat. Commun.">
        <title>Large-scale genome sequencing of mycorrhizal fungi provides insights into the early evolution of symbiotic traits.</title>
        <authorList>
            <person name="Miyauchi S."/>
            <person name="Kiss E."/>
            <person name="Kuo A."/>
            <person name="Drula E."/>
            <person name="Kohler A."/>
            <person name="Sanchez-Garcia M."/>
            <person name="Morin E."/>
            <person name="Andreopoulos B."/>
            <person name="Barry K.W."/>
            <person name="Bonito G."/>
            <person name="Buee M."/>
            <person name="Carver A."/>
            <person name="Chen C."/>
            <person name="Cichocki N."/>
            <person name="Clum A."/>
            <person name="Culley D."/>
            <person name="Crous P.W."/>
            <person name="Fauchery L."/>
            <person name="Girlanda M."/>
            <person name="Hayes R.D."/>
            <person name="Keri Z."/>
            <person name="LaButti K."/>
            <person name="Lipzen A."/>
            <person name="Lombard V."/>
            <person name="Magnuson J."/>
            <person name="Maillard F."/>
            <person name="Murat C."/>
            <person name="Nolan M."/>
            <person name="Ohm R.A."/>
            <person name="Pangilinan J."/>
            <person name="Pereira M.F."/>
            <person name="Perotto S."/>
            <person name="Peter M."/>
            <person name="Pfister S."/>
            <person name="Riley R."/>
            <person name="Sitrit Y."/>
            <person name="Stielow J.B."/>
            <person name="Szollosi G."/>
            <person name="Zifcakova L."/>
            <person name="Stursova M."/>
            <person name="Spatafora J.W."/>
            <person name="Tedersoo L."/>
            <person name="Vaario L.M."/>
            <person name="Yamada A."/>
            <person name="Yan M."/>
            <person name="Wang P."/>
            <person name="Xu J."/>
            <person name="Bruns T."/>
            <person name="Baldrian P."/>
            <person name="Vilgalys R."/>
            <person name="Dunand C."/>
            <person name="Henrissat B."/>
            <person name="Grigoriev I.V."/>
            <person name="Hibbett D."/>
            <person name="Nagy L.G."/>
            <person name="Martin F.M."/>
        </authorList>
    </citation>
    <scope>NUCLEOTIDE SEQUENCE</scope>
    <source>
        <strain evidence="2">UP504</strain>
    </source>
</reference>
<organism evidence="2 3">
    <name type="scientific">Hydnum rufescens UP504</name>
    <dbReference type="NCBI Taxonomy" id="1448309"/>
    <lineage>
        <taxon>Eukaryota</taxon>
        <taxon>Fungi</taxon>
        <taxon>Dikarya</taxon>
        <taxon>Basidiomycota</taxon>
        <taxon>Agaricomycotina</taxon>
        <taxon>Agaricomycetes</taxon>
        <taxon>Cantharellales</taxon>
        <taxon>Hydnaceae</taxon>
        <taxon>Hydnum</taxon>
    </lineage>
</organism>
<evidence type="ECO:0000256" key="1">
    <source>
        <dbReference type="SAM" id="MobiDB-lite"/>
    </source>
</evidence>
<name>A0A9P6AJB4_9AGAM</name>
<evidence type="ECO:0000313" key="3">
    <source>
        <dbReference type="Proteomes" id="UP000886523"/>
    </source>
</evidence>
<accession>A0A9P6AJB4</accession>
<protein>
    <submittedName>
        <fullName evidence="2">Uncharacterized protein</fullName>
    </submittedName>
</protein>
<sequence>MESQSKLLVKVLENATQSRHLIVLGFPIGFSGAITRLITDMCKTSINTLDVVADAHFFDVMESLRGDLDSIRNLTLRLGKGPDCGPLVDPGFDPDDVGPDAGSDADPDVDPDVNPHVNPDIDGAVIYSRMLRLLKKFPRLRSIRFCGAWVGYTAPALFKEIQAVRAISFPIVATIFSVSRHFIELPRSM</sequence>
<feature type="compositionally biased region" description="Acidic residues" evidence="1">
    <location>
        <begin position="92"/>
        <end position="111"/>
    </location>
</feature>
<evidence type="ECO:0000313" key="2">
    <source>
        <dbReference type="EMBL" id="KAF9506884.1"/>
    </source>
</evidence>
<proteinExistence type="predicted"/>
<feature type="region of interest" description="Disordered" evidence="1">
    <location>
        <begin position="89"/>
        <end position="113"/>
    </location>
</feature>
<dbReference type="Proteomes" id="UP000886523">
    <property type="component" value="Unassembled WGS sequence"/>
</dbReference>
<keyword evidence="3" id="KW-1185">Reference proteome</keyword>
<comment type="caution">
    <text evidence="2">The sequence shown here is derived from an EMBL/GenBank/DDBJ whole genome shotgun (WGS) entry which is preliminary data.</text>
</comment>
<dbReference type="AlphaFoldDB" id="A0A9P6AJB4"/>